<dbReference type="SUPFAM" id="SSF50729">
    <property type="entry name" value="PH domain-like"/>
    <property type="match status" value="1"/>
</dbReference>
<keyword evidence="6" id="KW-0539">Nucleus</keyword>
<feature type="domain" description="BSD" evidence="7">
    <location>
        <begin position="141"/>
        <end position="197"/>
    </location>
</feature>
<dbReference type="Proteomes" id="UP000262825">
    <property type="component" value="Unassembled WGS sequence"/>
</dbReference>
<name>A0A376B3D5_9ASCO</name>
<dbReference type="InterPro" id="IPR013876">
    <property type="entry name" value="TFIIH_BTF_p62_N"/>
</dbReference>
<dbReference type="PROSITE" id="PS50858">
    <property type="entry name" value="BSD"/>
    <property type="match status" value="2"/>
</dbReference>
<sequence>MSHSGAAIFKKVSGMITVDEDASPATLIWRSTDGDKIHKVSLNAVDKLQATPSTSDKMMLRLVLKEDPNKKRKTNGGDGAPVKGPVTTFQFNNRIVMDNIKNTLQTIISRYKDNELYREKLKQKENFIPKIQTPLIDTAQLDDSLSTSNLLSNLELQQTLLKHNKGLFKKFQETVINSSLPPKEFWSTRIPELRAFALTTSQKLGPYNVLSTIKPVASSDNKVNVSVSRDKILTILHNYPIVKKAFDDSVPKNFSEQEFWARFFSSKLFRKLRGERIMANDRGDIILDRYLKLDQEFDTKDDKLLIRPVRKTIDLEGNFQDDPELLGNTPDFTMKSGVDINGRGDGVVDILRGMNRLSEKMIKSLETEYSRPISATAQHTSKDDGDVDEADIGLIRDLEEVPRIEYSEIHLKQKHKPVENLNEVNDTESYEVVLKHVSKVQDILSTKLDLTKVGDENCDEANRRIVNAIKINAKQYQSVDVQENLTATYDIPTDLLESCRILNDTCCEFLKHFYIHYQSGNPKESNIVRRMYEDLQKCLKKLEKIVKLDENCSKYLASIIETLHFTINKYETS</sequence>
<dbReference type="InterPro" id="IPR027079">
    <property type="entry name" value="Tfb1/GTF2H1"/>
</dbReference>
<dbReference type="GO" id="GO:0000439">
    <property type="term" value="C:transcription factor TFIIH core complex"/>
    <property type="evidence" value="ECO:0007669"/>
    <property type="project" value="InterPro"/>
</dbReference>
<evidence type="ECO:0000313" key="9">
    <source>
        <dbReference type="Proteomes" id="UP000262825"/>
    </source>
</evidence>
<dbReference type="PANTHER" id="PTHR12856">
    <property type="entry name" value="TRANSCRIPTION INITIATION FACTOR IIH-RELATED"/>
    <property type="match status" value="1"/>
</dbReference>
<keyword evidence="9" id="KW-1185">Reference proteome</keyword>
<evidence type="ECO:0000259" key="7">
    <source>
        <dbReference type="PROSITE" id="PS50858"/>
    </source>
</evidence>
<comment type="similarity">
    <text evidence="2">Belongs to the TFB1 family.</text>
</comment>
<dbReference type="GO" id="GO:0006289">
    <property type="term" value="P:nucleotide-excision repair"/>
    <property type="evidence" value="ECO:0007669"/>
    <property type="project" value="InterPro"/>
</dbReference>
<keyword evidence="5" id="KW-0804">Transcription</keyword>
<dbReference type="InterPro" id="IPR011993">
    <property type="entry name" value="PH-like_dom_sf"/>
</dbReference>
<evidence type="ECO:0000256" key="4">
    <source>
        <dbReference type="ARBA" id="ARBA00023015"/>
    </source>
</evidence>
<gene>
    <name evidence="8" type="ORF">SCODWIG_00745</name>
</gene>
<reference evidence="9" key="1">
    <citation type="submission" date="2018-06" db="EMBL/GenBank/DDBJ databases">
        <authorList>
            <person name="Guldener U."/>
        </authorList>
    </citation>
    <scope>NUCLEOTIDE SEQUENCE [LARGE SCALE GENOMIC DNA]</scope>
    <source>
        <strain evidence="9">UTAD17</strain>
    </source>
</reference>
<dbReference type="VEuPathDB" id="FungiDB:SCODWIG_00745"/>
<proteinExistence type="inferred from homology"/>
<dbReference type="InterPro" id="IPR005607">
    <property type="entry name" value="BSD_dom"/>
</dbReference>
<dbReference type="SUPFAM" id="SSF140383">
    <property type="entry name" value="BSD domain-like"/>
    <property type="match status" value="2"/>
</dbReference>
<keyword evidence="4" id="KW-0805">Transcription regulation</keyword>
<dbReference type="AlphaFoldDB" id="A0A376B3D5"/>
<evidence type="ECO:0000256" key="3">
    <source>
        <dbReference type="ARBA" id="ARBA00022737"/>
    </source>
</evidence>
<dbReference type="Gene3D" id="1.10.3970.10">
    <property type="entry name" value="BSD domain"/>
    <property type="match status" value="1"/>
</dbReference>
<keyword evidence="3" id="KW-0677">Repeat</keyword>
<organism evidence="8 9">
    <name type="scientific">Saccharomycodes ludwigii</name>
    <dbReference type="NCBI Taxonomy" id="36035"/>
    <lineage>
        <taxon>Eukaryota</taxon>
        <taxon>Fungi</taxon>
        <taxon>Dikarya</taxon>
        <taxon>Ascomycota</taxon>
        <taxon>Saccharomycotina</taxon>
        <taxon>Saccharomycetes</taxon>
        <taxon>Saccharomycodales</taxon>
        <taxon>Saccharomycodaceae</taxon>
        <taxon>Saccharomycodes</taxon>
    </lineage>
</organism>
<evidence type="ECO:0000256" key="6">
    <source>
        <dbReference type="ARBA" id="ARBA00023242"/>
    </source>
</evidence>
<dbReference type="CDD" id="cd13229">
    <property type="entry name" value="PH_TFIIH"/>
    <property type="match status" value="1"/>
</dbReference>
<evidence type="ECO:0000256" key="2">
    <source>
        <dbReference type="ARBA" id="ARBA00009448"/>
    </source>
</evidence>
<feature type="domain" description="BSD" evidence="7">
    <location>
        <begin position="219"/>
        <end position="271"/>
    </location>
</feature>
<dbReference type="GO" id="GO:0006351">
    <property type="term" value="P:DNA-templated transcription"/>
    <property type="evidence" value="ECO:0007669"/>
    <property type="project" value="InterPro"/>
</dbReference>
<evidence type="ECO:0000256" key="5">
    <source>
        <dbReference type="ARBA" id="ARBA00023163"/>
    </source>
</evidence>
<dbReference type="Pfam" id="PF08567">
    <property type="entry name" value="PH_TFIIH"/>
    <property type="match status" value="1"/>
</dbReference>
<protein>
    <submittedName>
        <fullName evidence="8">Related to RNA polymerase II transcription factor B subunit 1</fullName>
    </submittedName>
</protein>
<dbReference type="EMBL" id="UFAJ01000073">
    <property type="protein sequence ID" value="SSD58984.1"/>
    <property type="molecule type" value="Genomic_DNA"/>
</dbReference>
<dbReference type="Gene3D" id="2.30.29.30">
    <property type="entry name" value="Pleckstrin-homology domain (PH domain)/Phosphotyrosine-binding domain (PTB)"/>
    <property type="match status" value="1"/>
</dbReference>
<accession>A0A376B3D5</accession>
<dbReference type="InterPro" id="IPR035925">
    <property type="entry name" value="BSD_dom_sf"/>
</dbReference>
<dbReference type="Pfam" id="PF03909">
    <property type="entry name" value="BSD"/>
    <property type="match status" value="2"/>
</dbReference>
<evidence type="ECO:0000256" key="1">
    <source>
        <dbReference type="ARBA" id="ARBA00004123"/>
    </source>
</evidence>
<comment type="subcellular location">
    <subcellularLocation>
        <location evidence="1">Nucleus</location>
    </subcellularLocation>
</comment>
<evidence type="ECO:0000313" key="8">
    <source>
        <dbReference type="EMBL" id="SSD58984.1"/>
    </source>
</evidence>
<dbReference type="SMART" id="SM00751">
    <property type="entry name" value="BSD"/>
    <property type="match status" value="2"/>
</dbReference>